<protein>
    <submittedName>
        <fullName evidence="2">Metal-dependent hydrolase</fullName>
    </submittedName>
</protein>
<dbReference type="EMBL" id="RPHB01000005">
    <property type="protein sequence ID" value="MBW3468435.1"/>
    <property type="molecule type" value="Genomic_DNA"/>
</dbReference>
<sequence>MNQDPKFPIGKFEPEENYTLVQLKQFIQDIKAFPAQVKSELFRLGEEGLETPYRDGGWTARQVIHHCADSHFNSFMRFKLALTEDTPTIKPYHENLWAEQIDYSLPVESSLMILEGLHQRWVALLENLESGDLKRTFYHPEMKSEISLERTIALYSWHCRHHLGHLKLIQIGKNI</sequence>
<evidence type="ECO:0000259" key="1">
    <source>
        <dbReference type="Pfam" id="PF12867"/>
    </source>
</evidence>
<keyword evidence="2" id="KW-0378">Hydrolase</keyword>
<comment type="caution">
    <text evidence="2">The sequence shown here is derived from an EMBL/GenBank/DDBJ whole genome shotgun (WGS) entry which is preliminary data.</text>
</comment>
<proteinExistence type="predicted"/>
<organism evidence="2 3">
    <name type="scientific">Arthrospiribacter ruber</name>
    <dbReference type="NCBI Taxonomy" id="2487934"/>
    <lineage>
        <taxon>Bacteria</taxon>
        <taxon>Pseudomonadati</taxon>
        <taxon>Bacteroidota</taxon>
        <taxon>Cytophagia</taxon>
        <taxon>Cytophagales</taxon>
        <taxon>Cyclobacteriaceae</taxon>
        <taxon>Arthrospiribacter</taxon>
    </lineage>
</organism>
<dbReference type="GO" id="GO:0016787">
    <property type="term" value="F:hydrolase activity"/>
    <property type="evidence" value="ECO:0007669"/>
    <property type="project" value="UniProtKB-KW"/>
</dbReference>
<gene>
    <name evidence="2" type="ORF">EGN73_11515</name>
</gene>
<dbReference type="Proteomes" id="UP000727490">
    <property type="component" value="Unassembled WGS sequence"/>
</dbReference>
<reference evidence="2 3" key="1">
    <citation type="journal article" date="2020" name="Syst. Appl. Microbiol.">
        <title>Arthrospiribacter ruber gen. nov., sp. nov., a novel bacterium isolated from Arthrospira cultures.</title>
        <authorList>
            <person name="Waleron M."/>
            <person name="Misztak A."/>
            <person name="Waleron M.M."/>
            <person name="Furmaniak M."/>
            <person name="Mrozik A."/>
            <person name="Waleron K."/>
        </authorList>
    </citation>
    <scope>NUCLEOTIDE SEQUENCE [LARGE SCALE GENOMIC DNA]</scope>
    <source>
        <strain evidence="2 3">DPMB0001</strain>
    </source>
</reference>
<dbReference type="InterPro" id="IPR024775">
    <property type="entry name" value="DinB-like"/>
</dbReference>
<evidence type="ECO:0000313" key="3">
    <source>
        <dbReference type="Proteomes" id="UP000727490"/>
    </source>
</evidence>
<evidence type="ECO:0000313" key="2">
    <source>
        <dbReference type="EMBL" id="MBW3468435.1"/>
    </source>
</evidence>
<dbReference type="Pfam" id="PF12867">
    <property type="entry name" value="DinB_2"/>
    <property type="match status" value="1"/>
</dbReference>
<name>A0A951IWD5_9BACT</name>
<dbReference type="RefSeq" id="WP_219289744.1">
    <property type="nucleotide sequence ID" value="NZ_RPHB01000005.1"/>
</dbReference>
<accession>A0A951IWD5</accession>
<keyword evidence="3" id="KW-1185">Reference proteome</keyword>
<feature type="domain" description="DinB-like" evidence="1">
    <location>
        <begin position="43"/>
        <end position="165"/>
    </location>
</feature>
<dbReference type="AlphaFoldDB" id="A0A951IWD5"/>
<dbReference type="NCBIfam" id="NF009807">
    <property type="entry name" value="PRK13291.1"/>
    <property type="match status" value="1"/>
</dbReference>